<evidence type="ECO:0000313" key="3">
    <source>
        <dbReference type="EMBL" id="CAF3590827.1"/>
    </source>
</evidence>
<evidence type="ECO:0000313" key="4">
    <source>
        <dbReference type="Proteomes" id="UP000663868"/>
    </source>
</evidence>
<feature type="region of interest" description="Disordered" evidence="1">
    <location>
        <begin position="103"/>
        <end position="130"/>
    </location>
</feature>
<accession>A0A818MKI9</accession>
<protein>
    <submittedName>
        <fullName evidence="3">Uncharacterized protein</fullName>
    </submittedName>
</protein>
<dbReference type="Proteomes" id="UP000663860">
    <property type="component" value="Unassembled WGS sequence"/>
</dbReference>
<evidence type="ECO:0000313" key="2">
    <source>
        <dbReference type="EMBL" id="CAF1304914.1"/>
    </source>
</evidence>
<comment type="caution">
    <text evidence="3">The sequence shown here is derived from an EMBL/GenBank/DDBJ whole genome shotgun (WGS) entry which is preliminary data.</text>
</comment>
<proteinExistence type="predicted"/>
<dbReference type="EMBL" id="CAJOBB010000160">
    <property type="protein sequence ID" value="CAF3590827.1"/>
    <property type="molecule type" value="Genomic_DNA"/>
</dbReference>
<organism evidence="3 4">
    <name type="scientific">Adineta steineri</name>
    <dbReference type="NCBI Taxonomy" id="433720"/>
    <lineage>
        <taxon>Eukaryota</taxon>
        <taxon>Metazoa</taxon>
        <taxon>Spiralia</taxon>
        <taxon>Gnathifera</taxon>
        <taxon>Rotifera</taxon>
        <taxon>Eurotatoria</taxon>
        <taxon>Bdelloidea</taxon>
        <taxon>Adinetida</taxon>
        <taxon>Adinetidae</taxon>
        <taxon>Adineta</taxon>
    </lineage>
</organism>
<dbReference type="AlphaFoldDB" id="A0A818MKI9"/>
<dbReference type="EMBL" id="CAJNOE010000668">
    <property type="protein sequence ID" value="CAF1304914.1"/>
    <property type="molecule type" value="Genomic_DNA"/>
</dbReference>
<gene>
    <name evidence="2" type="ORF">IZO911_LOCUS34273</name>
    <name evidence="3" type="ORF">KXQ929_LOCUS4615</name>
</gene>
<evidence type="ECO:0000256" key="1">
    <source>
        <dbReference type="SAM" id="MobiDB-lite"/>
    </source>
</evidence>
<feature type="region of interest" description="Disordered" evidence="1">
    <location>
        <begin position="149"/>
        <end position="171"/>
    </location>
</feature>
<name>A0A818MKI9_9BILA</name>
<dbReference type="Proteomes" id="UP000663868">
    <property type="component" value="Unassembled WGS sequence"/>
</dbReference>
<reference evidence="3" key="1">
    <citation type="submission" date="2021-02" db="EMBL/GenBank/DDBJ databases">
        <authorList>
            <person name="Nowell W R."/>
        </authorList>
    </citation>
    <scope>NUCLEOTIDE SEQUENCE</scope>
</reference>
<sequence>MVRVWHQCDQKVLTTTNIDPYSDIDALKQKVFGTADVGQYQTTYNGKQLKPWVKVPQDTADYMPVVFIKILNVPPSLTGTTPLEDTRYKRAIQSSNDYYDTTYTNAPSSTSYATPKPVSNQTPGIKQSTTIHNKSEACEMTAQQANSPPTYMSLFQPSAPHQPIDNQASHIEPQKIVPPVTREEFRCEGRRCAKCYKCCDWRFTGDQDQWNWVCNYKKWKVVDWSRWVYGDYKLLTKRNGAKCRFLGLLLVSALDHVYFCDKH</sequence>